<dbReference type="PANTHER" id="PTHR21399">
    <property type="entry name" value="CHLORIDE CONDUCTANCE REGULATORY PROTEIN ICLN"/>
    <property type="match status" value="1"/>
</dbReference>
<evidence type="ECO:0000313" key="7">
    <source>
        <dbReference type="Proteomes" id="UP000332933"/>
    </source>
</evidence>
<reference evidence="6 7" key="1">
    <citation type="submission" date="2019-03" db="EMBL/GenBank/DDBJ databases">
        <authorList>
            <person name="Gaulin E."/>
            <person name="Dumas B."/>
        </authorList>
    </citation>
    <scope>NUCLEOTIDE SEQUENCE [LARGE SCALE GENOMIC DNA]</scope>
    <source>
        <strain evidence="6">CBS 568.67</strain>
    </source>
</reference>
<gene>
    <name evidence="6" type="primary">Aste57867_11160</name>
    <name evidence="5" type="ORF">As57867_011118</name>
    <name evidence="6" type="ORF">ASTE57867_11160</name>
</gene>
<evidence type="ECO:0000256" key="4">
    <source>
        <dbReference type="ARBA" id="ARBA00023242"/>
    </source>
</evidence>
<dbReference type="EMBL" id="CAADRA010005278">
    <property type="protein sequence ID" value="VFT88027.1"/>
    <property type="molecule type" value="Genomic_DNA"/>
</dbReference>
<evidence type="ECO:0000313" key="5">
    <source>
        <dbReference type="EMBL" id="KAF0698175.1"/>
    </source>
</evidence>
<dbReference type="AlphaFoldDB" id="A0A485KSQ8"/>
<dbReference type="GO" id="GO:0034715">
    <property type="term" value="C:pICln-Sm protein complex"/>
    <property type="evidence" value="ECO:0007669"/>
    <property type="project" value="TreeGrafter"/>
</dbReference>
<dbReference type="OrthoDB" id="19714at2759"/>
<keyword evidence="3" id="KW-0963">Cytoplasm</keyword>
<dbReference type="GO" id="GO:0045292">
    <property type="term" value="P:mRNA cis splicing, via spliceosome"/>
    <property type="evidence" value="ECO:0007669"/>
    <property type="project" value="TreeGrafter"/>
</dbReference>
<dbReference type="Pfam" id="PF03517">
    <property type="entry name" value="Voldacs"/>
    <property type="match status" value="1"/>
</dbReference>
<evidence type="ECO:0000256" key="2">
    <source>
        <dbReference type="ARBA" id="ARBA00004496"/>
    </source>
</evidence>
<dbReference type="PANTHER" id="PTHR21399:SF0">
    <property type="entry name" value="METHYLOSOME SUBUNIT PICLN"/>
    <property type="match status" value="1"/>
</dbReference>
<dbReference type="Proteomes" id="UP000332933">
    <property type="component" value="Unassembled WGS sequence"/>
</dbReference>
<dbReference type="GO" id="GO:0000387">
    <property type="term" value="P:spliceosomal snRNP assembly"/>
    <property type="evidence" value="ECO:0007669"/>
    <property type="project" value="TreeGrafter"/>
</dbReference>
<dbReference type="Gene3D" id="2.30.29.30">
    <property type="entry name" value="Pleckstrin-homology domain (PH domain)/Phosphotyrosine-binding domain (PTB)"/>
    <property type="match status" value="1"/>
</dbReference>
<sequence>MNALHHADCAANGAPALDEDEQILATFSRTQMYTNTYGPDEDDNGTMEHKGVGELYVTTTRIAWVFGTNWEHDAGAVVGYAWDMTYLSLHAISRDISSFRFPCLYCQLDVEDEVNEIRFVPQEPEKELQAMFDAFSASAALNPDEDDDDEPQGDWIYNADEVESGAREAQMAAHFDSILHVSPALAGGVAGQFDDADDEDDELL</sequence>
<dbReference type="GO" id="GO:0005681">
    <property type="term" value="C:spliceosomal complex"/>
    <property type="evidence" value="ECO:0007669"/>
    <property type="project" value="TreeGrafter"/>
</dbReference>
<evidence type="ECO:0000256" key="1">
    <source>
        <dbReference type="ARBA" id="ARBA00004123"/>
    </source>
</evidence>
<dbReference type="EMBL" id="VJMH01005257">
    <property type="protein sequence ID" value="KAF0698175.1"/>
    <property type="molecule type" value="Genomic_DNA"/>
</dbReference>
<name>A0A485KSQ8_9STRA</name>
<accession>A0A485KSQ8</accession>
<dbReference type="GO" id="GO:0005829">
    <property type="term" value="C:cytosol"/>
    <property type="evidence" value="ECO:0007669"/>
    <property type="project" value="TreeGrafter"/>
</dbReference>
<reference evidence="5" key="2">
    <citation type="submission" date="2019-06" db="EMBL/GenBank/DDBJ databases">
        <title>Genomics analysis of Aphanomyces spp. identifies a new class of oomycete effector associated with host adaptation.</title>
        <authorList>
            <person name="Gaulin E."/>
        </authorList>
    </citation>
    <scope>NUCLEOTIDE SEQUENCE</scope>
    <source>
        <strain evidence="5">CBS 578.67</strain>
    </source>
</reference>
<dbReference type="InterPro" id="IPR011993">
    <property type="entry name" value="PH-like_dom_sf"/>
</dbReference>
<keyword evidence="7" id="KW-1185">Reference proteome</keyword>
<protein>
    <submittedName>
        <fullName evidence="6">Aste57867_11160 protein</fullName>
    </submittedName>
</protein>
<dbReference type="InterPro" id="IPR039924">
    <property type="entry name" value="ICln/Lot5/Saf5"/>
</dbReference>
<comment type="subcellular location">
    <subcellularLocation>
        <location evidence="2">Cytoplasm</location>
    </subcellularLocation>
    <subcellularLocation>
        <location evidence="1">Nucleus</location>
    </subcellularLocation>
</comment>
<organism evidence="6 7">
    <name type="scientific">Aphanomyces stellatus</name>
    <dbReference type="NCBI Taxonomy" id="120398"/>
    <lineage>
        <taxon>Eukaryota</taxon>
        <taxon>Sar</taxon>
        <taxon>Stramenopiles</taxon>
        <taxon>Oomycota</taxon>
        <taxon>Saprolegniomycetes</taxon>
        <taxon>Saprolegniales</taxon>
        <taxon>Verrucalvaceae</taxon>
        <taxon>Aphanomyces</taxon>
    </lineage>
</organism>
<keyword evidence="4" id="KW-0539">Nucleus</keyword>
<proteinExistence type="predicted"/>
<evidence type="ECO:0000256" key="3">
    <source>
        <dbReference type="ARBA" id="ARBA00022490"/>
    </source>
</evidence>
<evidence type="ECO:0000313" key="6">
    <source>
        <dbReference type="EMBL" id="VFT88027.1"/>
    </source>
</evidence>